<dbReference type="EMBL" id="JBHPBY010000099">
    <property type="protein sequence ID" value="MFC1850435.1"/>
    <property type="molecule type" value="Genomic_DNA"/>
</dbReference>
<name>A0ABV6YW61_UNCC1</name>
<evidence type="ECO:0008006" key="3">
    <source>
        <dbReference type="Google" id="ProtNLM"/>
    </source>
</evidence>
<evidence type="ECO:0000313" key="1">
    <source>
        <dbReference type="EMBL" id="MFC1850435.1"/>
    </source>
</evidence>
<protein>
    <recommendedName>
        <fullName evidence="3">DUF4412 domain-containing protein</fullName>
    </recommendedName>
</protein>
<comment type="caution">
    <text evidence="1">The sequence shown here is derived from an EMBL/GenBank/DDBJ whole genome shotgun (WGS) entry which is preliminary data.</text>
</comment>
<organism evidence="1 2">
    <name type="scientific">candidate division CSSED10-310 bacterium</name>
    <dbReference type="NCBI Taxonomy" id="2855610"/>
    <lineage>
        <taxon>Bacteria</taxon>
        <taxon>Bacteria division CSSED10-310</taxon>
    </lineage>
</organism>
<accession>A0ABV6YW61</accession>
<reference evidence="1 2" key="1">
    <citation type="submission" date="2024-09" db="EMBL/GenBank/DDBJ databases">
        <title>Laminarin stimulates single cell rates of sulfate reduction while oxygen inhibits transcriptomic activity in coastal marine sediment.</title>
        <authorList>
            <person name="Lindsay M."/>
            <person name="Orcutt B."/>
            <person name="Emerson D."/>
            <person name="Stepanauskas R."/>
            <person name="D'Angelo T."/>
        </authorList>
    </citation>
    <scope>NUCLEOTIDE SEQUENCE [LARGE SCALE GENOMIC DNA]</scope>
    <source>
        <strain evidence="1">SAG AM-311-K15</strain>
    </source>
</reference>
<gene>
    <name evidence="1" type="ORF">ACFL27_09620</name>
</gene>
<dbReference type="Proteomes" id="UP001594351">
    <property type="component" value="Unassembled WGS sequence"/>
</dbReference>
<keyword evidence="2" id="KW-1185">Reference proteome</keyword>
<proteinExistence type="predicted"/>
<sequence>MRKILAIIIISMLCPSILLADTYIKFQVHTEAYYYGGVNHPAEEAEREYWIGEDKLVFSTRGRTIIFDRQHKQLLFINHPSKIYLESSLPPDWSKLVPEAVLQQLQTWCIAGKVSEKTQPKKIGPRKCQGYDFSYWIEIEGTREYDNDASIWVTQEVPFDLQVAQEFLGYLYILDNYNSQVIAQLQKMSGFPIEIERIRYQQGFGIKTTEKLTEMSEQKPPPGTYTVPEGFQKKDTLNLQDIIY</sequence>
<evidence type="ECO:0000313" key="2">
    <source>
        <dbReference type="Proteomes" id="UP001594351"/>
    </source>
</evidence>